<dbReference type="Pfam" id="PF05593">
    <property type="entry name" value="RHS_repeat"/>
    <property type="match status" value="2"/>
</dbReference>
<dbReference type="EMBL" id="SIXI01000005">
    <property type="protein sequence ID" value="TBO29451.1"/>
    <property type="molecule type" value="Genomic_DNA"/>
</dbReference>
<dbReference type="NCBIfam" id="TIGR01643">
    <property type="entry name" value="YD_repeat_2x"/>
    <property type="match status" value="3"/>
</dbReference>
<dbReference type="Gene3D" id="2.180.10.10">
    <property type="entry name" value="RHS repeat-associated core"/>
    <property type="match status" value="2"/>
</dbReference>
<dbReference type="AlphaFoldDB" id="A0A4Q9GWM0"/>
<keyword evidence="4" id="KW-1185">Reference proteome</keyword>
<dbReference type="InterPro" id="IPR031325">
    <property type="entry name" value="RHS_repeat"/>
</dbReference>
<organism evidence="3 4">
    <name type="scientific">Aquabacterium lacunae</name>
    <dbReference type="NCBI Taxonomy" id="2528630"/>
    <lineage>
        <taxon>Bacteria</taxon>
        <taxon>Pseudomonadati</taxon>
        <taxon>Pseudomonadota</taxon>
        <taxon>Betaproteobacteria</taxon>
        <taxon>Burkholderiales</taxon>
        <taxon>Aquabacterium</taxon>
    </lineage>
</organism>
<evidence type="ECO:0000256" key="2">
    <source>
        <dbReference type="SAM" id="SignalP"/>
    </source>
</evidence>
<sequence>MRMLLLISLFFASGWASAACQDKFVWRSTPTSGSQSCASGQCSVKAKSVYNLVGDSACESVGEVMSQRSAQLSQDCARVGGSLGDIVTSTGTIGWYVFDIQCNKKDPPDVLLMRVTGEDRICPIGFGLDQSSGSSVCKSLCSMGQRWVGDLRSGQCYGVKDTDSDPDRCDSSGNPIRALTGTKVQPVSLGVALGYLDFKLTYDTARSPWGLSGAVAPAVAEGSYGVLPGESPAIMGQAGPLWWSSVHRDLIFGGTYAQSPQSGTILWPKGDGTFATATFSNGQWSFLDFERLLIAKAEDGWRITDLQGRNFWLYDNAGRLKRTQHADGYWIEATYSSGSTPSQDAPDANRLILLKDSTGRSVGLAYIKTAEGDVVLSRIKDPNGKSIIFEYGSAQNLVAVTWQDGQKRTFLYDSPNALQWWALTGVLDENGRRYATFTYAPEGWAKSTEHAGGVERHEIDYKRPPVASVREVIDHPNRTVWRYKEWSAPEGVRVTQPSGHATDFRVSVVRSGAPGASVQGQLRIGARSQAEGSGCGASTSAIAHESSSGRQISTDDFNGIRTCFGYADAAATWPTTRIEGLKGGVNGNSCIEALAAPSASGLPAEARKISTEWHPQWRLETRRAEPFRLSTWVYNGQPDPFSGGQKASCAPAEAVLPDGQPIAVLCKEVVQATTDANGWLGLAAPVDTAVASRTRTYTYSQFGKLLTSTDEAGNTTTLAYQSNAATGHTLGDVWKQTNAMGHVTEYTRYDARGLPLEMKDPNGIVTTMLYDERGRIKQSTTLGYTTSMEYWPTGLLKSVTQPGNVTLSYAYDDAHRLTSITDALGNRVSYTYDKAGNRTDEAVSDSSGQLLVKVAKTYDNLNRLWTVKAGTQ</sequence>
<evidence type="ECO:0000313" key="4">
    <source>
        <dbReference type="Proteomes" id="UP000292120"/>
    </source>
</evidence>
<dbReference type="PROSITE" id="PS51257">
    <property type="entry name" value="PROKAR_LIPOPROTEIN"/>
    <property type="match status" value="1"/>
</dbReference>
<feature type="region of interest" description="Disordered" evidence="1">
    <location>
        <begin position="529"/>
        <end position="553"/>
    </location>
</feature>
<name>A0A4Q9GWM0_9BURK</name>
<gene>
    <name evidence="3" type="ORF">EYS42_13710</name>
</gene>
<comment type="caution">
    <text evidence="3">The sequence shown here is derived from an EMBL/GenBank/DDBJ whole genome shotgun (WGS) entry which is preliminary data.</text>
</comment>
<evidence type="ECO:0000313" key="3">
    <source>
        <dbReference type="EMBL" id="TBO29451.1"/>
    </source>
</evidence>
<feature type="signal peptide" evidence="2">
    <location>
        <begin position="1"/>
        <end position="18"/>
    </location>
</feature>
<dbReference type="Proteomes" id="UP000292120">
    <property type="component" value="Unassembled WGS sequence"/>
</dbReference>
<dbReference type="OrthoDB" id="8553452at2"/>
<accession>A0A4Q9GWM0</accession>
<dbReference type="PANTHER" id="PTHR32305:SF15">
    <property type="entry name" value="PROTEIN RHSA-RELATED"/>
    <property type="match status" value="1"/>
</dbReference>
<dbReference type="PANTHER" id="PTHR32305">
    <property type="match status" value="1"/>
</dbReference>
<keyword evidence="2" id="KW-0732">Signal</keyword>
<feature type="compositionally biased region" description="Polar residues" evidence="1">
    <location>
        <begin position="536"/>
        <end position="553"/>
    </location>
</feature>
<protein>
    <submittedName>
        <fullName evidence="3">RHS repeat protein</fullName>
    </submittedName>
</protein>
<feature type="chain" id="PRO_5020860510" evidence="2">
    <location>
        <begin position="19"/>
        <end position="872"/>
    </location>
</feature>
<reference evidence="3 4" key="1">
    <citation type="submission" date="2019-02" db="EMBL/GenBank/DDBJ databases">
        <title>Aquabacterium sp. strain KMB7.</title>
        <authorList>
            <person name="Chen W.-M."/>
        </authorList>
    </citation>
    <scope>NUCLEOTIDE SEQUENCE [LARGE SCALE GENOMIC DNA]</scope>
    <source>
        <strain evidence="3 4">KMB7</strain>
    </source>
</reference>
<dbReference type="InterPro" id="IPR006530">
    <property type="entry name" value="YD"/>
</dbReference>
<evidence type="ECO:0000256" key="1">
    <source>
        <dbReference type="SAM" id="MobiDB-lite"/>
    </source>
</evidence>
<proteinExistence type="predicted"/>
<dbReference type="InterPro" id="IPR050708">
    <property type="entry name" value="T6SS_VgrG/RHS"/>
</dbReference>